<accession>A0A381Y2D1</accession>
<evidence type="ECO:0000313" key="2">
    <source>
        <dbReference type="EMBL" id="SVA71105.1"/>
    </source>
</evidence>
<protein>
    <submittedName>
        <fullName evidence="2">Uncharacterized protein</fullName>
    </submittedName>
</protein>
<dbReference type="EMBL" id="UINC01001469">
    <property type="protein sequence ID" value="SUZ81450.1"/>
    <property type="molecule type" value="Genomic_DNA"/>
</dbReference>
<evidence type="ECO:0000313" key="1">
    <source>
        <dbReference type="EMBL" id="SUZ81450.1"/>
    </source>
</evidence>
<feature type="non-terminal residue" evidence="2">
    <location>
        <position position="25"/>
    </location>
</feature>
<proteinExistence type="predicted"/>
<dbReference type="AlphaFoldDB" id="A0A381Y2D1"/>
<name>A0A381Y2D1_9ZZZZ</name>
<sequence>MHLGLTPWRISGSVDAEELTRQASL</sequence>
<dbReference type="EMBL" id="UINC01017222">
    <property type="protein sequence ID" value="SVA71105.1"/>
    <property type="molecule type" value="Genomic_DNA"/>
</dbReference>
<gene>
    <name evidence="2" type="ORF">METZ01_LOCUS123959</name>
    <name evidence="1" type="ORF">METZ01_LOCUS34304</name>
</gene>
<organism evidence="2">
    <name type="scientific">marine metagenome</name>
    <dbReference type="NCBI Taxonomy" id="408172"/>
    <lineage>
        <taxon>unclassified sequences</taxon>
        <taxon>metagenomes</taxon>
        <taxon>ecological metagenomes</taxon>
    </lineage>
</organism>
<reference evidence="2" key="1">
    <citation type="submission" date="2018-05" db="EMBL/GenBank/DDBJ databases">
        <authorList>
            <person name="Lanie J.A."/>
            <person name="Ng W.-L."/>
            <person name="Kazmierczak K.M."/>
            <person name="Andrzejewski T.M."/>
            <person name="Davidsen T.M."/>
            <person name="Wayne K.J."/>
            <person name="Tettelin H."/>
            <person name="Glass J.I."/>
            <person name="Rusch D."/>
            <person name="Podicherti R."/>
            <person name="Tsui H.-C.T."/>
            <person name="Winkler M.E."/>
        </authorList>
    </citation>
    <scope>NUCLEOTIDE SEQUENCE</scope>
</reference>